<comment type="caution">
    <text evidence="3">The sequence shown here is derived from an EMBL/GenBank/DDBJ whole genome shotgun (WGS) entry which is preliminary data.</text>
</comment>
<feature type="region of interest" description="Disordered" evidence="2">
    <location>
        <begin position="1"/>
        <end position="23"/>
    </location>
</feature>
<evidence type="ECO:0000256" key="2">
    <source>
        <dbReference type="SAM" id="MobiDB-lite"/>
    </source>
</evidence>
<name>A0A9P9APT5_9HYPO</name>
<proteinExistence type="predicted"/>
<dbReference type="PANTHER" id="PTHR31642:SF310">
    <property type="entry name" value="FATTY ALCOHOL:CAFFEOYL-COA ACYLTRANSFERASE"/>
    <property type="match status" value="1"/>
</dbReference>
<evidence type="ECO:0000313" key="4">
    <source>
        <dbReference type="Proteomes" id="UP000777438"/>
    </source>
</evidence>
<keyword evidence="1" id="KW-0808">Transferase</keyword>
<gene>
    <name evidence="3" type="ORF">B0T10DRAFT_560809</name>
</gene>
<keyword evidence="4" id="KW-1185">Reference proteome</keyword>
<dbReference type="EMBL" id="JAGPYM010000009">
    <property type="protein sequence ID" value="KAH6890290.1"/>
    <property type="molecule type" value="Genomic_DNA"/>
</dbReference>
<dbReference type="OrthoDB" id="21502at2759"/>
<accession>A0A9P9APT5</accession>
<dbReference type="InterPro" id="IPR050317">
    <property type="entry name" value="Plant_Fungal_Acyltransferase"/>
</dbReference>
<sequence>MDTLNCFGQKPRRAPPSKEESDDVFPVYSSDDNSIYRKIMITWTLRFDDVLDPDMLYGSLTRLLSTGSWRKLGGRLRLNSEGKLELHVPKEFTPERPAVRFSRQPIDTLIDQHPLAGQLPKATDNEPSMHLGPMTFRRFNARPDAPACLDDLLHSDEPQLSVHVTSFKNATLVALAWPHTMTGAIGLAALMNAWSLTLAGRGDEVSQLQGVWEDLLGEAETRSDPDQEPYLLASKEVKGLRLLRFGLNYWWKTVRAPKREHRVFYLPASFISQLHQRALDDLKKSSGESPFISEGDVLCAWATRIVAKQRGKRRPILTLNIFDIQSRLKSVFKPEPAYVQNTSFRALSFFSAKEASDATFGETAYKFREAIAQQSTEQQILAQLRFSRAAEKAGRPLVFGEPNESLLLITNWTKANFYNVIDFAPAVVDSGACAEKRPVPKGKISFHHSETPAQNPTGNNVFGILGKDHKGNYWVCSSFLADSWAELEEEIKQSS</sequence>
<dbReference type="Proteomes" id="UP000777438">
    <property type="component" value="Unassembled WGS sequence"/>
</dbReference>
<reference evidence="3 4" key="1">
    <citation type="journal article" date="2021" name="Nat. Commun.">
        <title>Genetic determinants of endophytism in the Arabidopsis root mycobiome.</title>
        <authorList>
            <person name="Mesny F."/>
            <person name="Miyauchi S."/>
            <person name="Thiergart T."/>
            <person name="Pickel B."/>
            <person name="Atanasova L."/>
            <person name="Karlsson M."/>
            <person name="Huettel B."/>
            <person name="Barry K.W."/>
            <person name="Haridas S."/>
            <person name="Chen C."/>
            <person name="Bauer D."/>
            <person name="Andreopoulos W."/>
            <person name="Pangilinan J."/>
            <person name="LaButti K."/>
            <person name="Riley R."/>
            <person name="Lipzen A."/>
            <person name="Clum A."/>
            <person name="Drula E."/>
            <person name="Henrissat B."/>
            <person name="Kohler A."/>
            <person name="Grigoriev I.V."/>
            <person name="Martin F.M."/>
            <person name="Hacquard S."/>
        </authorList>
    </citation>
    <scope>NUCLEOTIDE SEQUENCE [LARGE SCALE GENOMIC DNA]</scope>
    <source>
        <strain evidence="3 4">MPI-CAGE-CH-0241</strain>
    </source>
</reference>
<dbReference type="Gene3D" id="3.30.559.10">
    <property type="entry name" value="Chloramphenicol acetyltransferase-like domain"/>
    <property type="match status" value="2"/>
</dbReference>
<dbReference type="Pfam" id="PF02458">
    <property type="entry name" value="Transferase"/>
    <property type="match status" value="1"/>
</dbReference>
<dbReference type="GO" id="GO:0016747">
    <property type="term" value="F:acyltransferase activity, transferring groups other than amino-acyl groups"/>
    <property type="evidence" value="ECO:0007669"/>
    <property type="project" value="TreeGrafter"/>
</dbReference>
<dbReference type="AlphaFoldDB" id="A0A9P9APT5"/>
<evidence type="ECO:0000313" key="3">
    <source>
        <dbReference type="EMBL" id="KAH6890290.1"/>
    </source>
</evidence>
<dbReference type="PANTHER" id="PTHR31642">
    <property type="entry name" value="TRICHOTHECENE 3-O-ACETYLTRANSFERASE"/>
    <property type="match status" value="1"/>
</dbReference>
<organism evidence="3 4">
    <name type="scientific">Thelonectria olida</name>
    <dbReference type="NCBI Taxonomy" id="1576542"/>
    <lineage>
        <taxon>Eukaryota</taxon>
        <taxon>Fungi</taxon>
        <taxon>Dikarya</taxon>
        <taxon>Ascomycota</taxon>
        <taxon>Pezizomycotina</taxon>
        <taxon>Sordariomycetes</taxon>
        <taxon>Hypocreomycetidae</taxon>
        <taxon>Hypocreales</taxon>
        <taxon>Nectriaceae</taxon>
        <taxon>Thelonectria</taxon>
    </lineage>
</organism>
<protein>
    <submittedName>
        <fullName evidence="3">Uncharacterized protein</fullName>
    </submittedName>
</protein>
<evidence type="ECO:0000256" key="1">
    <source>
        <dbReference type="ARBA" id="ARBA00022679"/>
    </source>
</evidence>
<dbReference type="InterPro" id="IPR023213">
    <property type="entry name" value="CAT-like_dom_sf"/>
</dbReference>